<dbReference type="OrthoDB" id="6330879at2759"/>
<dbReference type="InterPro" id="IPR000907">
    <property type="entry name" value="LipOase"/>
</dbReference>
<dbReference type="SUPFAM" id="SSF49723">
    <property type="entry name" value="Lipase/lipooxygenase domain (PLAT/LH2 domain)"/>
    <property type="match status" value="1"/>
</dbReference>
<dbReference type="Gene3D" id="3.10.450.60">
    <property type="match status" value="1"/>
</dbReference>
<dbReference type="PROSITE" id="PS50095">
    <property type="entry name" value="PLAT"/>
    <property type="match status" value="1"/>
</dbReference>
<evidence type="ECO:0000313" key="8">
    <source>
        <dbReference type="EMBL" id="CAB3373467.1"/>
    </source>
</evidence>
<evidence type="ECO:0000259" key="6">
    <source>
        <dbReference type="PROSITE" id="PS50095"/>
    </source>
</evidence>
<accession>A0A8S1D6G5</accession>
<dbReference type="InterPro" id="IPR013819">
    <property type="entry name" value="LipOase_C"/>
</dbReference>
<dbReference type="Pfam" id="PF00305">
    <property type="entry name" value="Lipoxygenase"/>
    <property type="match status" value="1"/>
</dbReference>
<dbReference type="SUPFAM" id="SSF48484">
    <property type="entry name" value="Lipoxigenase"/>
    <property type="match status" value="1"/>
</dbReference>
<dbReference type="SMART" id="SM00308">
    <property type="entry name" value="LH2"/>
    <property type="match status" value="1"/>
</dbReference>
<dbReference type="PRINTS" id="PR00087">
    <property type="entry name" value="LIPOXYGENASE"/>
</dbReference>
<keyword evidence="2" id="KW-0223">Dioxygenase</keyword>
<keyword evidence="9" id="KW-1185">Reference proteome</keyword>
<keyword evidence="1" id="KW-0479">Metal-binding</keyword>
<dbReference type="GO" id="GO:0034440">
    <property type="term" value="P:lipid oxidation"/>
    <property type="evidence" value="ECO:0007669"/>
    <property type="project" value="InterPro"/>
</dbReference>
<keyword evidence="3" id="KW-0560">Oxidoreductase</keyword>
<dbReference type="GO" id="GO:0046872">
    <property type="term" value="F:metal ion binding"/>
    <property type="evidence" value="ECO:0007669"/>
    <property type="project" value="UniProtKB-KW"/>
</dbReference>
<dbReference type="PROSITE" id="PS51393">
    <property type="entry name" value="LIPOXYGENASE_3"/>
    <property type="match status" value="1"/>
</dbReference>
<dbReference type="GO" id="GO:0016702">
    <property type="term" value="F:oxidoreductase activity, acting on single donors with incorporation of molecular oxygen, incorporation of two atoms of oxygen"/>
    <property type="evidence" value="ECO:0007669"/>
    <property type="project" value="InterPro"/>
</dbReference>
<dbReference type="Gene3D" id="1.20.245.10">
    <property type="entry name" value="Lipoxygenase-1, Domain 5"/>
    <property type="match status" value="1"/>
</dbReference>
<dbReference type="InterPro" id="IPR036226">
    <property type="entry name" value="LipOase_C_sf"/>
</dbReference>
<evidence type="ECO:0000256" key="4">
    <source>
        <dbReference type="ARBA" id="ARBA00023098"/>
    </source>
</evidence>
<dbReference type="InterPro" id="IPR036392">
    <property type="entry name" value="PLAT/LH2_dom_sf"/>
</dbReference>
<dbReference type="EMBL" id="CADEPI010000085">
    <property type="protein sequence ID" value="CAB3373467.1"/>
    <property type="molecule type" value="Genomic_DNA"/>
</dbReference>
<comment type="caution">
    <text evidence="5">Lacks conserved residue(s) required for the propagation of feature annotation.</text>
</comment>
<dbReference type="InterPro" id="IPR020834">
    <property type="entry name" value="LipOase_CS"/>
</dbReference>
<evidence type="ECO:0000256" key="3">
    <source>
        <dbReference type="ARBA" id="ARBA00023002"/>
    </source>
</evidence>
<feature type="domain" description="PLAT" evidence="6">
    <location>
        <begin position="47"/>
        <end position="167"/>
    </location>
</feature>
<evidence type="ECO:0000256" key="2">
    <source>
        <dbReference type="ARBA" id="ARBA00022964"/>
    </source>
</evidence>
<dbReference type="AlphaFoldDB" id="A0A8S1D6G5"/>
<sequence>MEGETTNTEEMLRNAVVAVELGSEPDDQTDAASGGMMPLFSSLFEMPRFKVHVTTGDKARAGTDSTVLLRLVDETGAKTEWNRLDKFFRNDHERGETHSYSISAGKLEQPDEIAYIQVKRQSKLIDDHWFLDKIVVEDTKRKFSYVYPVQRWIKRGVDYSLYQYDAFLPCDDAQLDLRQEELREKRKLYEFKETIPNGPKQVKDLPSDEEFSSGAKSDIIIEKGKLLFRKLYLEFTTQKWKIFDDVYSIYHPDHSLPKPACAEFWRDDKWFGLQRVQGVNPVLITLCKEIPAKLAVTAEMVEPFLEGISLEAALSTNKIFIIDLEFLDGASCKLEKMVSPIALFYLNKSDDLLPIAIQLFQEPSASNPVFLPSDPGNTWLLAKMFYNMADAQHHQSYTHLGTTHLLMETMSISAHRNLSPSHPIFRLLAPHFLYLLAINARGLEKLLSPGGWIDVGMTVRREGMFELIAKGFQQWDLLLNGDVEAEIGSRGVLDPEILPYYPYRDDALPLFKIIKKYVTKIVNLYYKSPNKLLNDEEVQNWCKEMATPLAEGGCGVHGVPEKLENVEQLVHICTAMISACSMGHAGSFQQYDAYGFVPNYPGVLEKMPPQSKEEFGDEKLLEYLPDKETTLYIMVITSLLSRKGTQSLGDFEVQYLYDPEAVIIADEFRFDLHKHSSQTEQVNRQRDFKHDWLDPKSVPNSISI</sequence>
<organism evidence="8 9">
    <name type="scientific">Cloeon dipterum</name>
    <dbReference type="NCBI Taxonomy" id="197152"/>
    <lineage>
        <taxon>Eukaryota</taxon>
        <taxon>Metazoa</taxon>
        <taxon>Ecdysozoa</taxon>
        <taxon>Arthropoda</taxon>
        <taxon>Hexapoda</taxon>
        <taxon>Insecta</taxon>
        <taxon>Pterygota</taxon>
        <taxon>Palaeoptera</taxon>
        <taxon>Ephemeroptera</taxon>
        <taxon>Pisciforma</taxon>
        <taxon>Baetidae</taxon>
        <taxon>Cloeon</taxon>
    </lineage>
</organism>
<evidence type="ECO:0000313" key="9">
    <source>
        <dbReference type="Proteomes" id="UP000494165"/>
    </source>
</evidence>
<feature type="domain" description="Lipoxygenase" evidence="7">
    <location>
        <begin position="161"/>
        <end position="704"/>
    </location>
</feature>
<dbReference type="PROSITE" id="PS00081">
    <property type="entry name" value="LIPOXYGENASE_2"/>
    <property type="match status" value="1"/>
</dbReference>
<name>A0A8S1D6G5_9INSE</name>
<dbReference type="Gene3D" id="2.40.180.10">
    <property type="entry name" value="Catalase core domain"/>
    <property type="match status" value="1"/>
</dbReference>
<evidence type="ECO:0000256" key="1">
    <source>
        <dbReference type="ARBA" id="ARBA00022723"/>
    </source>
</evidence>
<gene>
    <name evidence="8" type="ORF">CLODIP_2_CD15639</name>
</gene>
<dbReference type="Proteomes" id="UP000494165">
    <property type="component" value="Unassembled WGS sequence"/>
</dbReference>
<evidence type="ECO:0008006" key="10">
    <source>
        <dbReference type="Google" id="ProtNLM"/>
    </source>
</evidence>
<proteinExistence type="predicted"/>
<dbReference type="Pfam" id="PF01477">
    <property type="entry name" value="PLAT"/>
    <property type="match status" value="1"/>
</dbReference>
<keyword evidence="4" id="KW-0443">Lipid metabolism</keyword>
<protein>
    <recommendedName>
        <fullName evidence="10">Lipoxygenase domain-containing protein</fullName>
    </recommendedName>
</protein>
<dbReference type="PANTHER" id="PTHR11771">
    <property type="entry name" value="LIPOXYGENASE"/>
    <property type="match status" value="1"/>
</dbReference>
<evidence type="ECO:0000259" key="7">
    <source>
        <dbReference type="PROSITE" id="PS51393"/>
    </source>
</evidence>
<evidence type="ECO:0000256" key="5">
    <source>
        <dbReference type="PROSITE-ProRule" id="PRU00152"/>
    </source>
</evidence>
<dbReference type="InterPro" id="IPR001024">
    <property type="entry name" value="PLAT/LH2_dom"/>
</dbReference>
<reference evidence="8 9" key="1">
    <citation type="submission" date="2020-04" db="EMBL/GenBank/DDBJ databases">
        <authorList>
            <person name="Alioto T."/>
            <person name="Alioto T."/>
            <person name="Gomez Garrido J."/>
        </authorList>
    </citation>
    <scope>NUCLEOTIDE SEQUENCE [LARGE SCALE GENOMIC DNA]</scope>
</reference>
<comment type="caution">
    <text evidence="8">The sequence shown here is derived from an EMBL/GenBank/DDBJ whole genome shotgun (WGS) entry which is preliminary data.</text>
</comment>